<evidence type="ECO:0000256" key="2">
    <source>
        <dbReference type="ARBA" id="ARBA00022737"/>
    </source>
</evidence>
<protein>
    <submittedName>
        <fullName evidence="3">Chaoptin</fullName>
    </submittedName>
</protein>
<dbReference type="Gene3D" id="3.80.10.10">
    <property type="entry name" value="Ribonuclease Inhibitor"/>
    <property type="match status" value="1"/>
</dbReference>
<sequence>LTTLRLDHNSLADYNWLQPPGQTQPSMHQILELSIRGKKNAPIALQKFPRLPHLHTLSISRSSSTKLDPEQLSSFSVELETLKIEEGSLKSLNAGIFKNVRGIKTLDLTDNNIESVDALTFVEVSHS</sequence>
<organism evidence="3">
    <name type="scientific">Lygus hesperus</name>
    <name type="common">Western plant bug</name>
    <dbReference type="NCBI Taxonomy" id="30085"/>
    <lineage>
        <taxon>Eukaryota</taxon>
        <taxon>Metazoa</taxon>
        <taxon>Ecdysozoa</taxon>
        <taxon>Arthropoda</taxon>
        <taxon>Hexapoda</taxon>
        <taxon>Insecta</taxon>
        <taxon>Pterygota</taxon>
        <taxon>Neoptera</taxon>
        <taxon>Paraneoptera</taxon>
        <taxon>Hemiptera</taxon>
        <taxon>Heteroptera</taxon>
        <taxon>Panheteroptera</taxon>
        <taxon>Cimicomorpha</taxon>
        <taxon>Miridae</taxon>
        <taxon>Mirini</taxon>
        <taxon>Lygus</taxon>
    </lineage>
</organism>
<evidence type="ECO:0000256" key="1">
    <source>
        <dbReference type="ARBA" id="ARBA00022614"/>
    </source>
</evidence>
<reference evidence="3" key="2">
    <citation type="submission" date="2014-07" db="EMBL/GenBank/DDBJ databases">
        <authorList>
            <person name="Hull J."/>
        </authorList>
    </citation>
    <scope>NUCLEOTIDE SEQUENCE</scope>
</reference>
<evidence type="ECO:0000313" key="3">
    <source>
        <dbReference type="EMBL" id="JAG37371.1"/>
    </source>
</evidence>
<dbReference type="AlphaFoldDB" id="A0A0A9Z0H7"/>
<dbReference type="PANTHER" id="PTHR45712">
    <property type="entry name" value="AGAP008170-PA"/>
    <property type="match status" value="1"/>
</dbReference>
<feature type="non-terminal residue" evidence="3">
    <location>
        <position position="1"/>
    </location>
</feature>
<reference evidence="3" key="1">
    <citation type="journal article" date="2014" name="PLoS ONE">
        <title>Transcriptome-Based Identification of ABC Transporters in the Western Tarnished Plant Bug Lygus hesperus.</title>
        <authorList>
            <person name="Hull J.J."/>
            <person name="Chaney K."/>
            <person name="Geib S.M."/>
            <person name="Fabrick J.A."/>
            <person name="Brent C.S."/>
            <person name="Walsh D."/>
            <person name="Lavine L.C."/>
        </authorList>
    </citation>
    <scope>NUCLEOTIDE SEQUENCE</scope>
</reference>
<dbReference type="InterPro" id="IPR001611">
    <property type="entry name" value="Leu-rich_rpt"/>
</dbReference>
<dbReference type="PROSITE" id="PS51450">
    <property type="entry name" value="LRR"/>
    <property type="match status" value="1"/>
</dbReference>
<keyword evidence="2" id="KW-0677">Repeat</keyword>
<name>A0A0A9Z0H7_LYGHE</name>
<dbReference type="InterPro" id="IPR032675">
    <property type="entry name" value="LRR_dom_sf"/>
</dbReference>
<dbReference type="PANTHER" id="PTHR45712:SF22">
    <property type="entry name" value="INSULIN-LIKE GROWTH FACTOR-BINDING PROTEIN COMPLEX ACID LABILE SUBUNIT"/>
    <property type="match status" value="1"/>
</dbReference>
<dbReference type="EMBL" id="GBHO01006233">
    <property type="protein sequence ID" value="JAG37371.1"/>
    <property type="molecule type" value="Transcribed_RNA"/>
</dbReference>
<feature type="non-terminal residue" evidence="3">
    <location>
        <position position="127"/>
    </location>
</feature>
<accession>A0A0A9Z0H7</accession>
<gene>
    <name evidence="3" type="primary">chp_1</name>
    <name evidence="3" type="ORF">CM83_419</name>
</gene>
<dbReference type="Pfam" id="PF13855">
    <property type="entry name" value="LRR_8"/>
    <property type="match status" value="1"/>
</dbReference>
<keyword evidence="1" id="KW-0433">Leucine-rich repeat</keyword>
<dbReference type="InterPro" id="IPR050333">
    <property type="entry name" value="SLRP"/>
</dbReference>
<proteinExistence type="predicted"/>
<dbReference type="SUPFAM" id="SSF52047">
    <property type="entry name" value="RNI-like"/>
    <property type="match status" value="1"/>
</dbReference>